<protein>
    <submittedName>
        <fullName evidence="3">Uncharacterized protein LOC106809998</fullName>
    </submittedName>
</protein>
<evidence type="ECO:0000313" key="2">
    <source>
        <dbReference type="Proteomes" id="UP000695022"/>
    </source>
</evidence>
<dbReference type="RefSeq" id="XP_014668738.1">
    <property type="nucleotide sequence ID" value="XM_014813252.1"/>
</dbReference>
<accession>A0ABM1E967</accession>
<organism evidence="2 3">
    <name type="scientific">Priapulus caudatus</name>
    <name type="common">Priapulid worm</name>
    <dbReference type="NCBI Taxonomy" id="37621"/>
    <lineage>
        <taxon>Eukaryota</taxon>
        <taxon>Metazoa</taxon>
        <taxon>Ecdysozoa</taxon>
        <taxon>Scalidophora</taxon>
        <taxon>Priapulida</taxon>
        <taxon>Priapulimorpha</taxon>
        <taxon>Priapulimorphida</taxon>
        <taxon>Priapulidae</taxon>
        <taxon>Priapulus</taxon>
    </lineage>
</organism>
<proteinExistence type="predicted"/>
<keyword evidence="2" id="KW-1185">Reference proteome</keyword>
<sequence>MSLPAEGVESIATSSTSEAQPCTPKFAESTPTRTDQDATLVKWTPMSPIQKLVAQEKGLSPNIRQALWKDTLDSRTPFLSQAEASKKLADVEKVINQSQIEDDMFGVNHHEDSPAESGSEDADPNYMPTSPQVLWSDALYKENPEMVIEEAKYICFKEPINFLLKELYGEHCEVCSRALEYRFVTKGSALLVFWTCSKDSRHVNGRWCSQPRIHGMYAANLLIPACIPLTGSLFVKLDRFLQMLNCSFVGKSSHHRVQRIYVHEAHFGKKWLNGN</sequence>
<dbReference type="Proteomes" id="UP000695022">
    <property type="component" value="Unplaced"/>
</dbReference>
<dbReference type="PANTHER" id="PTHR31751:SF7">
    <property type="entry name" value="THAP-TYPE DOMAIN-CONTAINING PROTEIN"/>
    <property type="match status" value="1"/>
</dbReference>
<feature type="region of interest" description="Disordered" evidence="1">
    <location>
        <begin position="1"/>
        <end position="38"/>
    </location>
</feature>
<gene>
    <name evidence="3" type="primary">LOC106809998</name>
</gene>
<name>A0ABM1E967_PRICU</name>
<evidence type="ECO:0000256" key="1">
    <source>
        <dbReference type="SAM" id="MobiDB-lite"/>
    </source>
</evidence>
<feature type="compositionally biased region" description="Polar residues" evidence="1">
    <location>
        <begin position="11"/>
        <end position="20"/>
    </location>
</feature>
<reference evidence="3" key="1">
    <citation type="submission" date="2025-08" db="UniProtKB">
        <authorList>
            <consortium name="RefSeq"/>
        </authorList>
    </citation>
    <scope>IDENTIFICATION</scope>
</reference>
<dbReference type="PANTHER" id="PTHR31751">
    <property type="entry name" value="SI:CH211-108C17.2-RELATED-RELATED"/>
    <property type="match status" value="1"/>
</dbReference>
<evidence type="ECO:0000313" key="3">
    <source>
        <dbReference type="RefSeq" id="XP_014668738.1"/>
    </source>
</evidence>
<dbReference type="GeneID" id="106809998"/>